<dbReference type="InterPro" id="IPR000182">
    <property type="entry name" value="GNAT_dom"/>
</dbReference>
<organism evidence="4">
    <name type="scientific">Deinococcus sonorensis KR-87</name>
    <dbReference type="NCBI Taxonomy" id="694439"/>
    <lineage>
        <taxon>Bacteria</taxon>
        <taxon>Thermotogati</taxon>
        <taxon>Deinococcota</taxon>
        <taxon>Deinococci</taxon>
        <taxon>Deinococcales</taxon>
        <taxon>Deinococcaceae</taxon>
        <taxon>Deinococcus</taxon>
    </lineage>
</organism>
<keyword evidence="1 4" id="KW-0808">Transferase</keyword>
<dbReference type="RefSeq" id="WP_350244714.1">
    <property type="nucleotide sequence ID" value="NZ_CP158299.1"/>
</dbReference>
<dbReference type="CDD" id="cd04301">
    <property type="entry name" value="NAT_SF"/>
    <property type="match status" value="1"/>
</dbReference>
<dbReference type="Gene3D" id="3.40.630.30">
    <property type="match status" value="1"/>
</dbReference>
<dbReference type="GO" id="GO:0016747">
    <property type="term" value="F:acyltransferase activity, transferring groups other than amino-acyl groups"/>
    <property type="evidence" value="ECO:0007669"/>
    <property type="project" value="InterPro"/>
</dbReference>
<dbReference type="PANTHER" id="PTHR43877">
    <property type="entry name" value="AMINOALKYLPHOSPHONATE N-ACETYLTRANSFERASE-RELATED-RELATED"/>
    <property type="match status" value="1"/>
</dbReference>
<dbReference type="Pfam" id="PF00583">
    <property type="entry name" value="Acetyltransf_1"/>
    <property type="match status" value="1"/>
</dbReference>
<accession>A0AAU7UEZ1</accession>
<reference evidence="4" key="1">
    <citation type="submission" date="2024-06" db="EMBL/GenBank/DDBJ databases">
        <title>Draft Genome Sequence of Deinococcus sonorensis Type Strain KR-87, a Biofilm Producing Representative of the Genus Deinococcus.</title>
        <authorList>
            <person name="Boren L.S."/>
            <person name="Grosso R.A."/>
            <person name="Hugenberg-Cox A.N."/>
            <person name="Hill J.T.E."/>
            <person name="Albert C.M."/>
            <person name="Tuohy J.M."/>
        </authorList>
    </citation>
    <scope>NUCLEOTIDE SEQUENCE</scope>
    <source>
        <strain evidence="4">KR-87</strain>
    </source>
</reference>
<dbReference type="EMBL" id="CP158299">
    <property type="protein sequence ID" value="XBV86639.1"/>
    <property type="molecule type" value="Genomic_DNA"/>
</dbReference>
<evidence type="ECO:0000256" key="2">
    <source>
        <dbReference type="ARBA" id="ARBA00023315"/>
    </source>
</evidence>
<dbReference type="PROSITE" id="PS51186">
    <property type="entry name" value="GNAT"/>
    <property type="match status" value="1"/>
</dbReference>
<dbReference type="EC" id="2.3.1.-" evidence="4"/>
<feature type="domain" description="N-acetyltransferase" evidence="3">
    <location>
        <begin position="1"/>
        <end position="173"/>
    </location>
</feature>
<evidence type="ECO:0000256" key="1">
    <source>
        <dbReference type="ARBA" id="ARBA00022679"/>
    </source>
</evidence>
<gene>
    <name evidence="4" type="ORF">ABOD76_10105</name>
</gene>
<proteinExistence type="predicted"/>
<dbReference type="AlphaFoldDB" id="A0AAU7UEZ1"/>
<name>A0AAU7UEZ1_9DEIO</name>
<dbReference type="KEGG" id="dsc:ABOD76_10105"/>
<keyword evidence="2 4" id="KW-0012">Acyltransferase</keyword>
<sequence>MIRRARLEDAPRLAEVHTLSWRETYPGLVPDRFLERMTSAAVQLRREENWRHHLAQPDEVAWVAEVSGELVGFASGGPARPHPVIGPEYGGELYTLYLLKAAHGQGLGRVLFSAAAQSLQAQGHQGLVVWVLAGNPARQFYRHLGGVELGGKLEPTSFGELEEVALGWPDLREWAAQHR</sequence>
<evidence type="ECO:0000313" key="4">
    <source>
        <dbReference type="EMBL" id="XBV86639.1"/>
    </source>
</evidence>
<dbReference type="SUPFAM" id="SSF55729">
    <property type="entry name" value="Acyl-CoA N-acyltransferases (Nat)"/>
    <property type="match status" value="1"/>
</dbReference>
<dbReference type="InterPro" id="IPR050832">
    <property type="entry name" value="Bact_Acetyltransf"/>
</dbReference>
<protein>
    <submittedName>
        <fullName evidence="4">GNAT family N-acetyltransferase</fullName>
        <ecNumber evidence="4">2.3.1.-</ecNumber>
    </submittedName>
</protein>
<dbReference type="InterPro" id="IPR016181">
    <property type="entry name" value="Acyl_CoA_acyltransferase"/>
</dbReference>
<evidence type="ECO:0000259" key="3">
    <source>
        <dbReference type="PROSITE" id="PS51186"/>
    </source>
</evidence>